<evidence type="ECO:0000313" key="2">
    <source>
        <dbReference type="Proteomes" id="UP000265520"/>
    </source>
</evidence>
<accession>A0A392RG74</accession>
<comment type="caution">
    <text evidence="1">The sequence shown here is derived from an EMBL/GenBank/DDBJ whole genome shotgun (WGS) entry which is preliminary data.</text>
</comment>
<evidence type="ECO:0000313" key="1">
    <source>
        <dbReference type="EMBL" id="MCI35259.1"/>
    </source>
</evidence>
<sequence length="62" mass="7037">MRIRVKIDVRKPLRRGKKISTGDGGHGDQNCEKLFTMVEDDGVSRWGAELPVDRKKGSRNKN</sequence>
<reference evidence="1 2" key="1">
    <citation type="journal article" date="2018" name="Front. Plant Sci.">
        <title>Red Clover (Trifolium pratense) and Zigzag Clover (T. medium) - A Picture of Genomic Similarities and Differences.</title>
        <authorList>
            <person name="Dluhosova J."/>
            <person name="Istvanek J."/>
            <person name="Nedelnik J."/>
            <person name="Repkova J."/>
        </authorList>
    </citation>
    <scope>NUCLEOTIDE SEQUENCE [LARGE SCALE GENOMIC DNA]</scope>
    <source>
        <strain evidence="2">cv. 10/8</strain>
        <tissue evidence="1">Leaf</tissue>
    </source>
</reference>
<dbReference type="AlphaFoldDB" id="A0A392RG74"/>
<feature type="non-terminal residue" evidence="1">
    <location>
        <position position="62"/>
    </location>
</feature>
<protein>
    <submittedName>
        <fullName evidence="1">Uncharacterized protein</fullName>
    </submittedName>
</protein>
<proteinExistence type="predicted"/>
<name>A0A392RG74_9FABA</name>
<keyword evidence="2" id="KW-1185">Reference proteome</keyword>
<dbReference type="EMBL" id="LXQA010221716">
    <property type="protein sequence ID" value="MCI35259.1"/>
    <property type="molecule type" value="Genomic_DNA"/>
</dbReference>
<organism evidence="1 2">
    <name type="scientific">Trifolium medium</name>
    <dbReference type="NCBI Taxonomy" id="97028"/>
    <lineage>
        <taxon>Eukaryota</taxon>
        <taxon>Viridiplantae</taxon>
        <taxon>Streptophyta</taxon>
        <taxon>Embryophyta</taxon>
        <taxon>Tracheophyta</taxon>
        <taxon>Spermatophyta</taxon>
        <taxon>Magnoliopsida</taxon>
        <taxon>eudicotyledons</taxon>
        <taxon>Gunneridae</taxon>
        <taxon>Pentapetalae</taxon>
        <taxon>rosids</taxon>
        <taxon>fabids</taxon>
        <taxon>Fabales</taxon>
        <taxon>Fabaceae</taxon>
        <taxon>Papilionoideae</taxon>
        <taxon>50 kb inversion clade</taxon>
        <taxon>NPAAA clade</taxon>
        <taxon>Hologalegina</taxon>
        <taxon>IRL clade</taxon>
        <taxon>Trifolieae</taxon>
        <taxon>Trifolium</taxon>
    </lineage>
</organism>
<dbReference type="Proteomes" id="UP000265520">
    <property type="component" value="Unassembled WGS sequence"/>
</dbReference>